<accession>A0ABU2C078</accession>
<keyword evidence="2" id="KW-1185">Reference proteome</keyword>
<dbReference type="Proteomes" id="UP001183648">
    <property type="component" value="Unassembled WGS sequence"/>
</dbReference>
<evidence type="ECO:0000313" key="2">
    <source>
        <dbReference type="Proteomes" id="UP001183648"/>
    </source>
</evidence>
<evidence type="ECO:0000313" key="1">
    <source>
        <dbReference type="EMBL" id="MDR7364063.1"/>
    </source>
</evidence>
<name>A0ABU2C078_9ACTN</name>
<organism evidence="1 2">
    <name type="scientific">Nocardioides marmoribigeumensis</name>
    <dbReference type="NCBI Taxonomy" id="433649"/>
    <lineage>
        <taxon>Bacteria</taxon>
        <taxon>Bacillati</taxon>
        <taxon>Actinomycetota</taxon>
        <taxon>Actinomycetes</taxon>
        <taxon>Propionibacteriales</taxon>
        <taxon>Nocardioidaceae</taxon>
        <taxon>Nocardioides</taxon>
    </lineage>
</organism>
<gene>
    <name evidence="1" type="ORF">J2S63_003616</name>
</gene>
<proteinExistence type="predicted"/>
<dbReference type="EMBL" id="JAVDYG010000001">
    <property type="protein sequence ID" value="MDR7364063.1"/>
    <property type="molecule type" value="Genomic_DNA"/>
</dbReference>
<reference evidence="1 2" key="1">
    <citation type="submission" date="2023-07" db="EMBL/GenBank/DDBJ databases">
        <title>Sequencing the genomes of 1000 actinobacteria strains.</title>
        <authorList>
            <person name="Klenk H.-P."/>
        </authorList>
    </citation>
    <scope>NUCLEOTIDE SEQUENCE [LARGE SCALE GENOMIC DNA]</scope>
    <source>
        <strain evidence="1 2">DSM 19426</strain>
    </source>
</reference>
<comment type="caution">
    <text evidence="1">The sequence shown here is derived from an EMBL/GenBank/DDBJ whole genome shotgun (WGS) entry which is preliminary data.</text>
</comment>
<sequence length="66" mass="7433">MTAATVVTFRAEEAEARLARFAEWAGGAVEVEDLGNLEGHRRYRVDAERWAAYTRATAPKRARPTR</sequence>
<protein>
    <submittedName>
        <fullName evidence="1">Uncharacterized protein</fullName>
    </submittedName>
</protein>
<dbReference type="RefSeq" id="WP_310305224.1">
    <property type="nucleotide sequence ID" value="NZ_BAAAPS010000005.1"/>
</dbReference>